<dbReference type="InterPro" id="IPR001460">
    <property type="entry name" value="PCN-bd_Tpept"/>
</dbReference>
<evidence type="ECO:0000313" key="5">
    <source>
        <dbReference type="Proteomes" id="UP001275315"/>
    </source>
</evidence>
<accession>A0ABU5CSA2</accession>
<dbReference type="PANTHER" id="PTHR32282">
    <property type="entry name" value="BINDING PROTEIN TRANSPEPTIDASE, PUTATIVE-RELATED"/>
    <property type="match status" value="1"/>
</dbReference>
<dbReference type="Proteomes" id="UP001275315">
    <property type="component" value="Unassembled WGS sequence"/>
</dbReference>
<keyword evidence="5" id="KW-1185">Reference proteome</keyword>
<evidence type="ECO:0000259" key="3">
    <source>
        <dbReference type="Pfam" id="PF00905"/>
    </source>
</evidence>
<dbReference type="Gene3D" id="3.40.710.10">
    <property type="entry name" value="DD-peptidase/beta-lactamase superfamily"/>
    <property type="match status" value="1"/>
</dbReference>
<dbReference type="SUPFAM" id="SSF56601">
    <property type="entry name" value="beta-lactamase/transpeptidase-like"/>
    <property type="match status" value="1"/>
</dbReference>
<gene>
    <name evidence="4" type="ORF">RWD45_06590</name>
</gene>
<reference evidence="4 5" key="1">
    <citation type="submission" date="2023-10" db="EMBL/GenBank/DDBJ databases">
        <title>Virgibacillus soli CC-YMP-6 genome.</title>
        <authorList>
            <person name="Miliotis G."/>
            <person name="Sengupta P."/>
            <person name="Hameed A."/>
            <person name="Chuvochina M."/>
            <person name="Mcdonagh F."/>
            <person name="Simpson A.C."/>
            <person name="Singh N.K."/>
            <person name="Rekha P.D."/>
            <person name="Raman K."/>
            <person name="Hugenholtz P."/>
            <person name="Venkateswaran K."/>
        </authorList>
    </citation>
    <scope>NUCLEOTIDE SEQUENCE [LARGE SCALE GENOMIC DNA]</scope>
    <source>
        <strain evidence="4 5">CC-YMP-6</strain>
    </source>
</reference>
<feature type="domain" description="Penicillin-binding protein transpeptidase" evidence="3">
    <location>
        <begin position="8"/>
        <end position="252"/>
    </location>
</feature>
<name>A0ABU5CSA2_9BACI</name>
<protein>
    <submittedName>
        <fullName evidence="4">Penicillin-binding transpeptidase domain-containing protein</fullName>
    </submittedName>
</protein>
<evidence type="ECO:0000313" key="4">
    <source>
        <dbReference type="EMBL" id="MDY0408293.1"/>
    </source>
</evidence>
<dbReference type="PANTHER" id="PTHR32282:SF29">
    <property type="entry name" value="PENICILLIN-BINDING PROTEIN 1A"/>
    <property type="match status" value="1"/>
</dbReference>
<proteinExistence type="predicted"/>
<dbReference type="InterPro" id="IPR050396">
    <property type="entry name" value="Glycosyltr_51/Transpeptidase"/>
</dbReference>
<sequence>MILCNSGMVVLDTKTGEIRAIGGRRKTEEGQKLLNYAIQGKFQAGSTAKPIVSYGPAIEYNKISTYHQINDDKPYLVKGTTHSIQNWNRRYQGWMSARYALANSLNVPALKTLEETGLDKAKEFAKGIGYTFANDQITIGDAIGGTDTAVTPLQMAGAFRPFGNEGIYNEPYAVTKVEFPDGKVVDLKPEPKAAMSDYTAYMMTDMLKSVIHEGTGKNVNIAGLPMAGKTGTTNENKDAWFVGYTTNYTISVWLVDIMRMERNVKVFRMDTHTYPKIYLD</sequence>
<dbReference type="RefSeq" id="WP_320379038.1">
    <property type="nucleotide sequence ID" value="NZ_JAWDIQ010000001.1"/>
</dbReference>
<dbReference type="Pfam" id="PF00905">
    <property type="entry name" value="Transpeptidase"/>
    <property type="match status" value="1"/>
</dbReference>
<dbReference type="InterPro" id="IPR012338">
    <property type="entry name" value="Beta-lactam/transpept-like"/>
</dbReference>
<comment type="caution">
    <text evidence="4">The sequence shown here is derived from an EMBL/GenBank/DDBJ whole genome shotgun (WGS) entry which is preliminary data.</text>
</comment>
<dbReference type="EMBL" id="JAWDIQ010000001">
    <property type="protein sequence ID" value="MDY0408293.1"/>
    <property type="molecule type" value="Genomic_DNA"/>
</dbReference>
<keyword evidence="1" id="KW-0328">Glycosyltransferase</keyword>
<keyword evidence="2" id="KW-0808">Transferase</keyword>
<evidence type="ECO:0000256" key="1">
    <source>
        <dbReference type="ARBA" id="ARBA00022676"/>
    </source>
</evidence>
<organism evidence="4 5">
    <name type="scientific">Paracerasibacillus soli</name>
    <dbReference type="NCBI Taxonomy" id="480284"/>
    <lineage>
        <taxon>Bacteria</taxon>
        <taxon>Bacillati</taxon>
        <taxon>Bacillota</taxon>
        <taxon>Bacilli</taxon>
        <taxon>Bacillales</taxon>
        <taxon>Bacillaceae</taxon>
        <taxon>Paracerasibacillus</taxon>
    </lineage>
</organism>
<evidence type="ECO:0000256" key="2">
    <source>
        <dbReference type="ARBA" id="ARBA00022679"/>
    </source>
</evidence>